<evidence type="ECO:0000256" key="1">
    <source>
        <dbReference type="ARBA" id="ARBA00004141"/>
    </source>
</evidence>
<comment type="caution">
    <text evidence="7">The sequence shown here is derived from an EMBL/GenBank/DDBJ whole genome shotgun (WGS) entry which is preliminary data.</text>
</comment>
<keyword evidence="8" id="KW-1185">Reference proteome</keyword>
<dbReference type="InterPro" id="IPR035973">
    <property type="entry name" value="Cyt_c_oxidase_su3-like_sf"/>
</dbReference>
<accession>A0A4Q2U115</accession>
<comment type="similarity">
    <text evidence="5">Belongs to the cytochrome c oxidase subunit 3 family.</text>
</comment>
<evidence type="ECO:0000313" key="8">
    <source>
        <dbReference type="Proteomes" id="UP000291088"/>
    </source>
</evidence>
<evidence type="ECO:0000259" key="6">
    <source>
        <dbReference type="PROSITE" id="PS50253"/>
    </source>
</evidence>
<evidence type="ECO:0000256" key="2">
    <source>
        <dbReference type="ARBA" id="ARBA00022692"/>
    </source>
</evidence>
<dbReference type="GO" id="GO:0005886">
    <property type="term" value="C:plasma membrane"/>
    <property type="evidence" value="ECO:0007669"/>
    <property type="project" value="UniProtKB-SubCell"/>
</dbReference>
<dbReference type="PROSITE" id="PS50253">
    <property type="entry name" value="COX3"/>
    <property type="match status" value="1"/>
</dbReference>
<dbReference type="GO" id="GO:0004129">
    <property type="term" value="F:cytochrome-c oxidase activity"/>
    <property type="evidence" value="ECO:0007669"/>
    <property type="project" value="InterPro"/>
</dbReference>
<dbReference type="OrthoDB" id="9810850at2"/>
<dbReference type="EMBL" id="SDVB01000085">
    <property type="protein sequence ID" value="RYC25668.1"/>
    <property type="molecule type" value="Genomic_DNA"/>
</dbReference>
<protein>
    <recommendedName>
        <fullName evidence="6">Heme-copper oxidase subunit III family profile domain-containing protein</fullName>
    </recommendedName>
</protein>
<comment type="subcellular location">
    <subcellularLocation>
        <location evidence="5">Cell membrane</location>
        <topology evidence="5">Multi-pass membrane protein</topology>
    </subcellularLocation>
    <subcellularLocation>
        <location evidence="1">Membrane</location>
        <topology evidence="1">Multi-pass membrane protein</topology>
    </subcellularLocation>
</comment>
<keyword evidence="2 5" id="KW-0812">Transmembrane</keyword>
<evidence type="ECO:0000256" key="3">
    <source>
        <dbReference type="ARBA" id="ARBA00022989"/>
    </source>
</evidence>
<organism evidence="7 8">
    <name type="scientific">Ciceribacter ferrooxidans</name>
    <dbReference type="NCBI Taxonomy" id="2509717"/>
    <lineage>
        <taxon>Bacteria</taxon>
        <taxon>Pseudomonadati</taxon>
        <taxon>Pseudomonadota</taxon>
        <taxon>Alphaproteobacteria</taxon>
        <taxon>Hyphomicrobiales</taxon>
        <taxon>Rhizobiaceae</taxon>
        <taxon>Ciceribacter</taxon>
    </lineage>
</organism>
<dbReference type="AlphaFoldDB" id="A0A4Q2U115"/>
<feature type="domain" description="Heme-copper oxidase subunit III family profile" evidence="6">
    <location>
        <begin position="1"/>
        <end position="34"/>
    </location>
</feature>
<name>A0A4Q2U115_9HYPH</name>
<dbReference type="InterPro" id="IPR013833">
    <property type="entry name" value="Cyt_c_oxidase_su3_a-hlx"/>
</dbReference>
<dbReference type="InterPro" id="IPR000298">
    <property type="entry name" value="Cyt_c_oxidase-like_su3"/>
</dbReference>
<dbReference type="Pfam" id="PF00510">
    <property type="entry name" value="COX3"/>
    <property type="match status" value="1"/>
</dbReference>
<proteinExistence type="inferred from homology"/>
<gene>
    <name evidence="7" type="ORF">EUU22_02080</name>
</gene>
<dbReference type="Proteomes" id="UP000291088">
    <property type="component" value="Unassembled WGS sequence"/>
</dbReference>
<keyword evidence="4" id="KW-0472">Membrane</keyword>
<evidence type="ECO:0000256" key="4">
    <source>
        <dbReference type="ARBA" id="ARBA00023136"/>
    </source>
</evidence>
<keyword evidence="3" id="KW-1133">Transmembrane helix</keyword>
<evidence type="ECO:0000256" key="5">
    <source>
        <dbReference type="RuleBase" id="RU003376"/>
    </source>
</evidence>
<dbReference type="SUPFAM" id="SSF81452">
    <property type="entry name" value="Cytochrome c oxidase subunit III-like"/>
    <property type="match status" value="1"/>
</dbReference>
<dbReference type="GO" id="GO:0022904">
    <property type="term" value="P:respiratory electron transport chain"/>
    <property type="evidence" value="ECO:0007669"/>
    <property type="project" value="InterPro"/>
</dbReference>
<evidence type="ECO:0000313" key="7">
    <source>
        <dbReference type="EMBL" id="RYC25668.1"/>
    </source>
</evidence>
<dbReference type="Gene3D" id="1.20.120.80">
    <property type="entry name" value="Cytochrome c oxidase, subunit III, four-helix bundle"/>
    <property type="match status" value="1"/>
</dbReference>
<reference evidence="7 8" key="1">
    <citation type="submission" date="2019-01" db="EMBL/GenBank/DDBJ databases">
        <authorList>
            <person name="Deng T."/>
        </authorList>
    </citation>
    <scope>NUCLEOTIDE SEQUENCE [LARGE SCALE GENOMIC DNA]</scope>
    <source>
        <strain evidence="7 8">F8825</strain>
    </source>
</reference>
<sequence>MGECWPPAGVTPLNPFEVPLLNTAVLLASGVTVT</sequence>